<protein>
    <recommendedName>
        <fullName evidence="1">SH3b domain-containing protein</fullName>
    </recommendedName>
</protein>
<feature type="domain" description="SH3b" evidence="1">
    <location>
        <begin position="16"/>
        <end position="68"/>
    </location>
</feature>
<evidence type="ECO:0000259" key="1">
    <source>
        <dbReference type="Pfam" id="PF08239"/>
    </source>
</evidence>
<dbReference type="STRING" id="442562.Rumeso_02251"/>
<accession>A0A017HP68</accession>
<keyword evidence="3" id="KW-1185">Reference proteome</keyword>
<sequence length="140" mass="15549">MAQGAEHCVINVRSDDVLNLRTQPNAQARVLTGLRYGQCGVVVTGACRGEWCPVDDGHYAGWAHKRYLGQVSPARYCVTGIGRNELLSVRAYPAHTSRILVGLNLDQCDVAVLPYARDGWQKVRAEGWEGWVPSRNLTWQ</sequence>
<dbReference type="AlphaFoldDB" id="A0A017HP68"/>
<dbReference type="EMBL" id="AOSK01000057">
    <property type="protein sequence ID" value="EYD76176.1"/>
    <property type="molecule type" value="Genomic_DNA"/>
</dbReference>
<dbReference type="InterPro" id="IPR003646">
    <property type="entry name" value="SH3-like_bac-type"/>
</dbReference>
<comment type="caution">
    <text evidence="2">The sequence shown here is derived from an EMBL/GenBank/DDBJ whole genome shotgun (WGS) entry which is preliminary data.</text>
</comment>
<dbReference type="Gene3D" id="2.30.30.40">
    <property type="entry name" value="SH3 Domains"/>
    <property type="match status" value="1"/>
</dbReference>
<evidence type="ECO:0000313" key="3">
    <source>
        <dbReference type="Proteomes" id="UP000019666"/>
    </source>
</evidence>
<gene>
    <name evidence="2" type="ORF">Rumeso_02251</name>
</gene>
<evidence type="ECO:0000313" key="2">
    <source>
        <dbReference type="EMBL" id="EYD76176.1"/>
    </source>
</evidence>
<proteinExistence type="predicted"/>
<name>A0A017HP68_9RHOB</name>
<reference evidence="2 3" key="1">
    <citation type="submission" date="2013-02" db="EMBL/GenBank/DDBJ databases">
        <authorList>
            <person name="Fiebig A."/>
            <person name="Goeker M."/>
            <person name="Klenk H.-P.P."/>
        </authorList>
    </citation>
    <scope>NUCLEOTIDE SEQUENCE [LARGE SCALE GENOMIC DNA]</scope>
    <source>
        <strain evidence="2 3">DSM 19309</strain>
    </source>
</reference>
<dbReference type="HOGENOM" id="CLU_1833720_0_0_5"/>
<dbReference type="Proteomes" id="UP000019666">
    <property type="component" value="Unassembled WGS sequence"/>
</dbReference>
<dbReference type="Pfam" id="PF08239">
    <property type="entry name" value="SH3_3"/>
    <property type="match status" value="1"/>
</dbReference>
<organism evidence="2 3">
    <name type="scientific">Rubellimicrobium mesophilum DSM 19309</name>
    <dbReference type="NCBI Taxonomy" id="442562"/>
    <lineage>
        <taxon>Bacteria</taxon>
        <taxon>Pseudomonadati</taxon>
        <taxon>Pseudomonadota</taxon>
        <taxon>Alphaproteobacteria</taxon>
        <taxon>Rhodobacterales</taxon>
        <taxon>Roseobacteraceae</taxon>
        <taxon>Rubellimicrobium</taxon>
    </lineage>
</organism>